<dbReference type="SUPFAM" id="SSF53474">
    <property type="entry name" value="alpha/beta-Hydrolases"/>
    <property type="match status" value="1"/>
</dbReference>
<protein>
    <submittedName>
        <fullName evidence="2">Alpha/beta fold hydrolase</fullName>
    </submittedName>
</protein>
<dbReference type="InterPro" id="IPR000073">
    <property type="entry name" value="AB_hydrolase_1"/>
</dbReference>
<dbReference type="EMBL" id="JBHSFQ010000021">
    <property type="protein sequence ID" value="MFC4564126.1"/>
    <property type="molecule type" value="Genomic_DNA"/>
</dbReference>
<feature type="domain" description="AB hydrolase-1" evidence="1">
    <location>
        <begin position="93"/>
        <end position="319"/>
    </location>
</feature>
<dbReference type="GO" id="GO:0016787">
    <property type="term" value="F:hydrolase activity"/>
    <property type="evidence" value="ECO:0007669"/>
    <property type="project" value="UniProtKB-KW"/>
</dbReference>
<dbReference type="PROSITE" id="PS51318">
    <property type="entry name" value="TAT"/>
    <property type="match status" value="1"/>
</dbReference>
<dbReference type="Proteomes" id="UP001595923">
    <property type="component" value="Unassembled WGS sequence"/>
</dbReference>
<keyword evidence="3" id="KW-1185">Reference proteome</keyword>
<dbReference type="RefSeq" id="WP_378576976.1">
    <property type="nucleotide sequence ID" value="NZ_JBHSFQ010000021.1"/>
</dbReference>
<dbReference type="Pfam" id="PF12697">
    <property type="entry name" value="Abhydrolase_6"/>
    <property type="match status" value="1"/>
</dbReference>
<dbReference type="InterPro" id="IPR029058">
    <property type="entry name" value="AB_hydrolase_fold"/>
</dbReference>
<gene>
    <name evidence="2" type="ORF">ACFO4E_19885</name>
</gene>
<dbReference type="PANTHER" id="PTHR43798:SF33">
    <property type="entry name" value="HYDROLASE, PUTATIVE (AFU_ORTHOLOGUE AFUA_2G14860)-RELATED"/>
    <property type="match status" value="1"/>
</dbReference>
<evidence type="ECO:0000313" key="2">
    <source>
        <dbReference type="EMBL" id="MFC4564126.1"/>
    </source>
</evidence>
<keyword evidence="2" id="KW-0378">Hydrolase</keyword>
<reference evidence="3" key="1">
    <citation type="journal article" date="2019" name="Int. J. Syst. Evol. Microbiol.">
        <title>The Global Catalogue of Microorganisms (GCM) 10K type strain sequencing project: providing services to taxonomists for standard genome sequencing and annotation.</title>
        <authorList>
            <consortium name="The Broad Institute Genomics Platform"/>
            <consortium name="The Broad Institute Genome Sequencing Center for Infectious Disease"/>
            <person name="Wu L."/>
            <person name="Ma J."/>
        </authorList>
    </citation>
    <scope>NUCLEOTIDE SEQUENCE [LARGE SCALE GENOMIC DNA]</scope>
    <source>
        <strain evidence="3">XZYJ18</strain>
    </source>
</reference>
<dbReference type="Gene3D" id="3.40.50.1820">
    <property type="entry name" value="alpha/beta hydrolase"/>
    <property type="match status" value="1"/>
</dbReference>
<proteinExistence type="predicted"/>
<name>A0ABV9E147_9ACTN</name>
<sequence>MSPSNTPARGRRRRRVLTVLGAVAAVLVVAGLAGRDAAPVGHFTSAQAKDAFAESYDRAMADLPEPDETLDVRTGYGIVRVYRFDGPADGAPLVLLPGRASASPVWADNLPTLLQARDVYTIDLLGEPGMSVQDRPIQTDADQAAWLNETLRALPEDRVHLLGLSIGGWTAANLATREPEKLASVTLVDPVFVFDDMPLEAIVRSIPASIRWLPRSWRDGFNSWTAGGAPVEDVPVADMIEAGMNTYAMRLPQPARVPEQRLRELEPPALVFIAGESVMHDPQVSVATARRVLPEGSSVELYPDASHAINGEYPDEIAADLTAFLDSVE</sequence>
<dbReference type="PANTHER" id="PTHR43798">
    <property type="entry name" value="MONOACYLGLYCEROL LIPASE"/>
    <property type="match status" value="1"/>
</dbReference>
<evidence type="ECO:0000313" key="3">
    <source>
        <dbReference type="Proteomes" id="UP001595923"/>
    </source>
</evidence>
<comment type="caution">
    <text evidence="2">The sequence shown here is derived from an EMBL/GenBank/DDBJ whole genome shotgun (WGS) entry which is preliminary data.</text>
</comment>
<accession>A0ABV9E147</accession>
<dbReference type="InterPro" id="IPR050266">
    <property type="entry name" value="AB_hydrolase_sf"/>
</dbReference>
<organism evidence="2 3">
    <name type="scientific">Nocardiopsis mangrovi</name>
    <dbReference type="NCBI Taxonomy" id="1179818"/>
    <lineage>
        <taxon>Bacteria</taxon>
        <taxon>Bacillati</taxon>
        <taxon>Actinomycetota</taxon>
        <taxon>Actinomycetes</taxon>
        <taxon>Streptosporangiales</taxon>
        <taxon>Nocardiopsidaceae</taxon>
        <taxon>Nocardiopsis</taxon>
    </lineage>
</organism>
<dbReference type="InterPro" id="IPR006311">
    <property type="entry name" value="TAT_signal"/>
</dbReference>
<evidence type="ECO:0000259" key="1">
    <source>
        <dbReference type="Pfam" id="PF12697"/>
    </source>
</evidence>